<dbReference type="InterPro" id="IPR003599">
    <property type="entry name" value="Ig_sub"/>
</dbReference>
<dbReference type="GO" id="GO:0007411">
    <property type="term" value="P:axon guidance"/>
    <property type="evidence" value="ECO:0007669"/>
    <property type="project" value="TreeGrafter"/>
</dbReference>
<dbReference type="PANTHER" id="PTHR10075">
    <property type="entry name" value="BASIGIN RELATED"/>
    <property type="match status" value="1"/>
</dbReference>
<feature type="domain" description="Ig-like" evidence="2">
    <location>
        <begin position="15"/>
        <end position="93"/>
    </location>
</feature>
<keyword evidence="1" id="KW-0393">Immunoglobulin domain</keyword>
<dbReference type="AlphaFoldDB" id="A0A3Q3JF34"/>
<dbReference type="Proteomes" id="UP000261600">
    <property type="component" value="Unplaced"/>
</dbReference>
<proteinExistence type="predicted"/>
<accession>A0A3Q3JF34</accession>
<sequence>RFWVKSNKRFCACDAKMGIITSKQYVLVGEDIFLLCKAGGEGEITWQKNGEDIDDEDKVTSKLLIKNDTLQDVGRYTCLCEFENGHSDDVQIQLYIFEGPSFGRTITYHEFPEGSDGVAPCLVHGQPVVDVRWFKDKQEILSNGRASTQGKVLIYNCNGTPDLYIPSLSVAPPKVHLREDVKKKVLAGSQTNISLLCLVDGLPKANIQ</sequence>
<dbReference type="InterPro" id="IPR036179">
    <property type="entry name" value="Ig-like_dom_sf"/>
</dbReference>
<dbReference type="GO" id="GO:0098632">
    <property type="term" value="F:cell-cell adhesion mediator activity"/>
    <property type="evidence" value="ECO:0007669"/>
    <property type="project" value="TreeGrafter"/>
</dbReference>
<dbReference type="STRING" id="43700.ENSMALP00000012462"/>
<dbReference type="SMART" id="SM00409">
    <property type="entry name" value="IG"/>
    <property type="match status" value="1"/>
</dbReference>
<reference evidence="3" key="2">
    <citation type="submission" date="2025-09" db="UniProtKB">
        <authorList>
            <consortium name="Ensembl"/>
        </authorList>
    </citation>
    <scope>IDENTIFICATION</scope>
</reference>
<dbReference type="PANTHER" id="PTHR10075:SF100">
    <property type="entry name" value="FASCICLIN-2"/>
    <property type="match status" value="1"/>
</dbReference>
<evidence type="ECO:0000313" key="3">
    <source>
        <dbReference type="Ensembl" id="ENSMALP00000012462.1"/>
    </source>
</evidence>
<protein>
    <recommendedName>
        <fullName evidence="2">Ig-like domain-containing protein</fullName>
    </recommendedName>
</protein>
<dbReference type="InterPro" id="IPR013783">
    <property type="entry name" value="Ig-like_fold"/>
</dbReference>
<name>A0A3Q3JF34_MONAL</name>
<feature type="domain" description="Ig-like" evidence="2">
    <location>
        <begin position="100"/>
        <end position="157"/>
    </location>
</feature>
<dbReference type="PROSITE" id="PS50835">
    <property type="entry name" value="IG_LIKE"/>
    <property type="match status" value="2"/>
</dbReference>
<dbReference type="Gene3D" id="2.60.40.10">
    <property type="entry name" value="Immunoglobulins"/>
    <property type="match status" value="2"/>
</dbReference>
<dbReference type="Pfam" id="PF13927">
    <property type="entry name" value="Ig_3"/>
    <property type="match status" value="1"/>
</dbReference>
<dbReference type="SUPFAM" id="SSF48726">
    <property type="entry name" value="Immunoglobulin"/>
    <property type="match status" value="2"/>
</dbReference>
<dbReference type="GO" id="GO:0007156">
    <property type="term" value="P:homophilic cell adhesion via plasma membrane adhesion molecules"/>
    <property type="evidence" value="ECO:0007669"/>
    <property type="project" value="TreeGrafter"/>
</dbReference>
<dbReference type="Ensembl" id="ENSMALT00000012729.1">
    <property type="protein sequence ID" value="ENSMALP00000012462.1"/>
    <property type="gene ID" value="ENSMALG00000008846.1"/>
</dbReference>
<keyword evidence="4" id="KW-1185">Reference proteome</keyword>
<evidence type="ECO:0000256" key="1">
    <source>
        <dbReference type="ARBA" id="ARBA00023319"/>
    </source>
</evidence>
<dbReference type="GO" id="GO:0070593">
    <property type="term" value="P:dendrite self-avoidance"/>
    <property type="evidence" value="ECO:0007669"/>
    <property type="project" value="TreeGrafter"/>
</dbReference>
<dbReference type="GO" id="GO:0030424">
    <property type="term" value="C:axon"/>
    <property type="evidence" value="ECO:0007669"/>
    <property type="project" value="TreeGrafter"/>
</dbReference>
<evidence type="ECO:0000259" key="2">
    <source>
        <dbReference type="PROSITE" id="PS50835"/>
    </source>
</evidence>
<dbReference type="InterPro" id="IPR007110">
    <property type="entry name" value="Ig-like_dom"/>
</dbReference>
<reference evidence="3" key="1">
    <citation type="submission" date="2025-08" db="UniProtKB">
        <authorList>
            <consortium name="Ensembl"/>
        </authorList>
    </citation>
    <scope>IDENTIFICATION</scope>
</reference>
<dbReference type="GO" id="GO:0005886">
    <property type="term" value="C:plasma membrane"/>
    <property type="evidence" value="ECO:0007669"/>
    <property type="project" value="TreeGrafter"/>
</dbReference>
<organism evidence="3 4">
    <name type="scientific">Monopterus albus</name>
    <name type="common">Swamp eel</name>
    <dbReference type="NCBI Taxonomy" id="43700"/>
    <lineage>
        <taxon>Eukaryota</taxon>
        <taxon>Metazoa</taxon>
        <taxon>Chordata</taxon>
        <taxon>Craniata</taxon>
        <taxon>Vertebrata</taxon>
        <taxon>Euteleostomi</taxon>
        <taxon>Actinopterygii</taxon>
        <taxon>Neopterygii</taxon>
        <taxon>Teleostei</taxon>
        <taxon>Neoteleostei</taxon>
        <taxon>Acanthomorphata</taxon>
        <taxon>Anabantaria</taxon>
        <taxon>Synbranchiformes</taxon>
        <taxon>Synbranchidae</taxon>
        <taxon>Monopterus</taxon>
    </lineage>
</organism>
<evidence type="ECO:0000313" key="4">
    <source>
        <dbReference type="Proteomes" id="UP000261600"/>
    </source>
</evidence>